<keyword evidence="2" id="KW-1185">Reference proteome</keyword>
<dbReference type="InterPro" id="IPR027600">
    <property type="entry name" value="HprK-rel_A"/>
</dbReference>
<dbReference type="SUPFAM" id="SSF53795">
    <property type="entry name" value="PEP carboxykinase-like"/>
    <property type="match status" value="1"/>
</dbReference>
<dbReference type="GO" id="GO:0016301">
    <property type="term" value="F:kinase activity"/>
    <property type="evidence" value="ECO:0007669"/>
    <property type="project" value="UniProtKB-KW"/>
</dbReference>
<dbReference type="RefSeq" id="WP_407349665.1">
    <property type="nucleotide sequence ID" value="NZ_CP136864.1"/>
</dbReference>
<dbReference type="EMBL" id="CP136864">
    <property type="protein sequence ID" value="WOJ95032.1"/>
    <property type="molecule type" value="Genomic_DNA"/>
</dbReference>
<evidence type="ECO:0000313" key="2">
    <source>
        <dbReference type="Proteomes" id="UP001626537"/>
    </source>
</evidence>
<accession>A0ABZ0I688</accession>
<keyword evidence="1" id="KW-0808">Transferase</keyword>
<dbReference type="InterPro" id="IPR027417">
    <property type="entry name" value="P-loop_NTPase"/>
</dbReference>
<organism evidence="1 2">
    <name type="scientific">Congregibacter variabilis</name>
    <dbReference type="NCBI Taxonomy" id="3081200"/>
    <lineage>
        <taxon>Bacteria</taxon>
        <taxon>Pseudomonadati</taxon>
        <taxon>Pseudomonadota</taxon>
        <taxon>Gammaproteobacteria</taxon>
        <taxon>Cellvibrionales</taxon>
        <taxon>Halieaceae</taxon>
        <taxon>Congregibacter</taxon>
    </lineage>
</organism>
<dbReference type="Proteomes" id="UP001626537">
    <property type="component" value="Chromosome"/>
</dbReference>
<gene>
    <name evidence="1" type="ORF">R0135_07640</name>
</gene>
<dbReference type="NCBIfam" id="TIGR04352">
    <property type="entry name" value="HprK_rel_A"/>
    <property type="match status" value="1"/>
</dbReference>
<protein>
    <submittedName>
        <fullName evidence="1">HprK-related kinase A</fullName>
    </submittedName>
</protein>
<evidence type="ECO:0000313" key="1">
    <source>
        <dbReference type="EMBL" id="WOJ95032.1"/>
    </source>
</evidence>
<dbReference type="Gene3D" id="3.40.50.300">
    <property type="entry name" value="P-loop containing nucleotide triphosphate hydrolases"/>
    <property type="match status" value="1"/>
</dbReference>
<sequence length="308" mass="33939">MTEPSLEELTSAQIRKQLAGKGLSLRLGAFVFSLRSSVRELDESLRQQYARHRVASSDSFIDFSVRVRQSPGPRRLLKPQAIFEVEGQRPFHPMARSQAFALFEWGLNWCIYSHCHHLLIFHGAVLAQGEHAILLPAPSGSGKSTLCAALMLRGWRLLSDELILLDPADGTLTPVCRPVGLKNESIDVIRNFSPNAVLSNPVHDTSKGTVAHLAPTAGSVAQANTSAQPRWLVFPRFLANSELQVAPIKKTSAFIRLMRNAFNYSALGLTGFNALSNLIDQVDAYQITFGDLNSAVHWCDQLVKGNDK</sequence>
<name>A0ABZ0I688_9GAMM</name>
<proteinExistence type="predicted"/>
<keyword evidence="1" id="KW-0418">Kinase</keyword>
<reference evidence="1 2" key="1">
    <citation type="submission" date="2023-10" db="EMBL/GenBank/DDBJ databases">
        <title>Two novel species belonging to the OM43/NOR5 clade.</title>
        <authorList>
            <person name="Park M."/>
        </authorList>
    </citation>
    <scope>NUCLEOTIDE SEQUENCE [LARGE SCALE GENOMIC DNA]</scope>
    <source>
        <strain evidence="1 2">IMCC43200</strain>
    </source>
</reference>